<keyword evidence="2" id="KW-1185">Reference proteome</keyword>
<evidence type="ECO:0008006" key="3">
    <source>
        <dbReference type="Google" id="ProtNLM"/>
    </source>
</evidence>
<dbReference type="Proteomes" id="UP000186110">
    <property type="component" value="Chromosome"/>
</dbReference>
<evidence type="ECO:0000313" key="1">
    <source>
        <dbReference type="EMBL" id="APW42398.1"/>
    </source>
</evidence>
<dbReference type="EMBL" id="CP019239">
    <property type="protein sequence ID" value="APW42398.1"/>
    <property type="molecule type" value="Genomic_DNA"/>
</dbReference>
<dbReference type="Gene3D" id="3.40.50.2300">
    <property type="match status" value="2"/>
</dbReference>
<dbReference type="PANTHER" id="PTHR35271:SF1">
    <property type="entry name" value="ABC TRANSPORTER, SUBSTRATE-BINDING LIPOPROTEIN"/>
    <property type="match status" value="1"/>
</dbReference>
<reference evidence="1 2" key="1">
    <citation type="submission" date="2017-01" db="EMBL/GenBank/DDBJ databases">
        <authorList>
            <person name="Mah S.A."/>
            <person name="Swanson W.J."/>
            <person name="Moy G.W."/>
            <person name="Vacquier V.D."/>
        </authorList>
    </citation>
    <scope>NUCLEOTIDE SEQUENCE [LARGE SCALE GENOMIC DNA]</scope>
    <source>
        <strain evidence="1 2">DSM 22694</strain>
    </source>
</reference>
<name>A0A1P8K8S0_9BURK</name>
<organism evidence="1 2">
    <name type="scientific">Rhodoferax saidenbachensis</name>
    <dbReference type="NCBI Taxonomy" id="1484693"/>
    <lineage>
        <taxon>Bacteria</taxon>
        <taxon>Pseudomonadati</taxon>
        <taxon>Pseudomonadota</taxon>
        <taxon>Betaproteobacteria</taxon>
        <taxon>Burkholderiales</taxon>
        <taxon>Comamonadaceae</taxon>
        <taxon>Rhodoferax</taxon>
    </lineage>
</organism>
<accession>A0A1P8K8S0</accession>
<dbReference type="KEGG" id="rsb:RS694_07485"/>
<proteinExistence type="predicted"/>
<sequence length="300" mass="31666">MACLWIGAGRAYAVTVLVVAGEHSAASIEVTEAMFGVLERTGMAKAELAQISVDEVAGIDLVGPSAPKILVTLGTNALQKVLARESRLPVLAALIPRGSFERVVRDSGKRSSVTLAALYLDQPWDRQLDMVRLALPDAHRVGILFGAESVIRKPALASALQERGLEMVSSVAPDGSSFPPLGVVLESADVLLAVPDTQVFNSSSISNLLLSTYRAHIPMVAFSPAYVKAGALLSLHSTPSQIGVQSAGIARSLLAGAVVAPAQYPLEFTVTVNEQVARSLGLQINAAALSERLRRMERKP</sequence>
<gene>
    <name evidence="1" type="ORF">RS694_07485</name>
</gene>
<dbReference type="STRING" id="1484693.RS694_07485"/>
<dbReference type="PANTHER" id="PTHR35271">
    <property type="entry name" value="ABC TRANSPORTER, SUBSTRATE-BINDING LIPOPROTEIN-RELATED"/>
    <property type="match status" value="1"/>
</dbReference>
<dbReference type="InterPro" id="IPR007487">
    <property type="entry name" value="ABC_transpt-TYRBP-like"/>
</dbReference>
<dbReference type="AlphaFoldDB" id="A0A1P8K8S0"/>
<evidence type="ECO:0000313" key="2">
    <source>
        <dbReference type="Proteomes" id="UP000186110"/>
    </source>
</evidence>
<protein>
    <recommendedName>
        <fullName evidence="3">ABC transporter substrate-binding protein</fullName>
    </recommendedName>
</protein>
<dbReference type="Pfam" id="PF04392">
    <property type="entry name" value="ABC_sub_bind"/>
    <property type="match status" value="1"/>
</dbReference>